<dbReference type="FunFam" id="1.10.287.3980:FF:000001">
    <property type="entry name" value="Mitochondrial ribosomal protein L34"/>
    <property type="match status" value="1"/>
</dbReference>
<evidence type="ECO:0000313" key="7">
    <source>
        <dbReference type="EMBL" id="AZZ40581.1"/>
    </source>
</evidence>
<dbReference type="Proteomes" id="UP000285875">
    <property type="component" value="Chromosome"/>
</dbReference>
<dbReference type="Pfam" id="PF00468">
    <property type="entry name" value="Ribosomal_L34"/>
    <property type="match status" value="1"/>
</dbReference>
<dbReference type="GO" id="GO:0006412">
    <property type="term" value="P:translation"/>
    <property type="evidence" value="ECO:0007669"/>
    <property type="project" value="UniProtKB-UniRule"/>
</dbReference>
<dbReference type="PANTHER" id="PTHR14503">
    <property type="entry name" value="MITOCHONDRIAL RIBOSOMAL PROTEIN 34 FAMILY MEMBER"/>
    <property type="match status" value="1"/>
</dbReference>
<dbReference type="EMBL" id="CP025570">
    <property type="protein sequence ID" value="AZZ40581.1"/>
    <property type="molecule type" value="Genomic_DNA"/>
</dbReference>
<feature type="region of interest" description="Disordered" evidence="6">
    <location>
        <begin position="1"/>
        <end position="44"/>
    </location>
</feature>
<dbReference type="NCBIfam" id="TIGR01030">
    <property type="entry name" value="rpmH_bact"/>
    <property type="match status" value="1"/>
</dbReference>
<keyword evidence="2 5" id="KW-0689">Ribosomal protein</keyword>
<comment type="similarity">
    <text evidence="1 5">Belongs to the bacterial ribosomal protein bL34 family.</text>
</comment>
<feature type="compositionally biased region" description="Basic residues" evidence="6">
    <location>
        <begin position="33"/>
        <end position="44"/>
    </location>
</feature>
<protein>
    <recommendedName>
        <fullName evidence="4 5">Large ribosomal subunit protein bL34</fullName>
    </recommendedName>
</protein>
<keyword evidence="3 5" id="KW-0687">Ribonucleoprotein</keyword>
<dbReference type="AlphaFoldDB" id="A0A3Q9URD6"/>
<sequence>MKRTFQPSNRRRARNHGFRSRMRTRSGRSILAARRRKGRAKLSA</sequence>
<feature type="compositionally biased region" description="Basic residues" evidence="6">
    <location>
        <begin position="1"/>
        <end position="26"/>
    </location>
</feature>
<dbReference type="GO" id="GO:1990904">
    <property type="term" value="C:ribonucleoprotein complex"/>
    <property type="evidence" value="ECO:0007669"/>
    <property type="project" value="UniProtKB-KW"/>
</dbReference>
<accession>A0A3Q9URD6</accession>
<dbReference type="GO" id="GO:0005840">
    <property type="term" value="C:ribosome"/>
    <property type="evidence" value="ECO:0007669"/>
    <property type="project" value="UniProtKB-KW"/>
</dbReference>
<dbReference type="GeneID" id="82884380"/>
<dbReference type="InterPro" id="IPR000271">
    <property type="entry name" value="Ribosomal_bL34"/>
</dbReference>
<reference evidence="8" key="1">
    <citation type="submission" date="2017-12" db="EMBL/GenBank/DDBJ databases">
        <title>Whole genome sequencing of Acidipropionibacterium jensenii strains JS279 and JS280.</title>
        <authorList>
            <person name="Deptula P."/>
            <person name="Laine P."/>
            <person name="Smolander O.-P."/>
            <person name="Paulin L."/>
            <person name="Auvinen P."/>
            <person name="Varmanen P."/>
        </authorList>
    </citation>
    <scope>NUCLEOTIDE SEQUENCE [LARGE SCALE GENOMIC DNA]</scope>
    <source>
        <strain evidence="8">JS280</strain>
    </source>
</reference>
<dbReference type="Gene3D" id="1.10.287.3980">
    <property type="match status" value="1"/>
</dbReference>
<dbReference type="HAMAP" id="MF_00391">
    <property type="entry name" value="Ribosomal_bL34"/>
    <property type="match status" value="1"/>
</dbReference>
<proteinExistence type="inferred from homology"/>
<evidence type="ECO:0000313" key="8">
    <source>
        <dbReference type="Proteomes" id="UP000285875"/>
    </source>
</evidence>
<evidence type="ECO:0000256" key="6">
    <source>
        <dbReference type="SAM" id="MobiDB-lite"/>
    </source>
</evidence>
<dbReference type="GO" id="GO:0003735">
    <property type="term" value="F:structural constituent of ribosome"/>
    <property type="evidence" value="ECO:0007669"/>
    <property type="project" value="InterPro"/>
</dbReference>
<evidence type="ECO:0000256" key="4">
    <source>
        <dbReference type="ARBA" id="ARBA00035177"/>
    </source>
</evidence>
<dbReference type="PROSITE" id="PS00784">
    <property type="entry name" value="RIBOSOMAL_L34"/>
    <property type="match status" value="1"/>
</dbReference>
<organism evidence="7 8">
    <name type="scientific">Acidipropionibacterium jensenii</name>
    <dbReference type="NCBI Taxonomy" id="1749"/>
    <lineage>
        <taxon>Bacteria</taxon>
        <taxon>Bacillati</taxon>
        <taxon>Actinomycetota</taxon>
        <taxon>Actinomycetes</taxon>
        <taxon>Propionibacteriales</taxon>
        <taxon>Propionibacteriaceae</taxon>
        <taxon>Acidipropionibacterium</taxon>
    </lineage>
</organism>
<name>A0A3Q9URD6_9ACTN</name>
<dbReference type="OrthoDB" id="9804832at2"/>
<dbReference type="InterPro" id="IPR020939">
    <property type="entry name" value="Ribosomal_bL34_CS"/>
</dbReference>
<dbReference type="KEGG" id="aji:C0Z10_13490"/>
<evidence type="ECO:0000256" key="2">
    <source>
        <dbReference type="ARBA" id="ARBA00022980"/>
    </source>
</evidence>
<evidence type="ECO:0000256" key="3">
    <source>
        <dbReference type="ARBA" id="ARBA00023274"/>
    </source>
</evidence>
<gene>
    <name evidence="5" type="primary">rpmH</name>
    <name evidence="7" type="ORF">C0Z10_13490</name>
</gene>
<dbReference type="RefSeq" id="WP_084149452.1">
    <property type="nucleotide sequence ID" value="NZ_CP025570.1"/>
</dbReference>
<evidence type="ECO:0000256" key="5">
    <source>
        <dbReference type="HAMAP-Rule" id="MF_00391"/>
    </source>
</evidence>
<evidence type="ECO:0000256" key="1">
    <source>
        <dbReference type="ARBA" id="ARBA00010111"/>
    </source>
</evidence>
<dbReference type="PANTHER" id="PTHR14503:SF4">
    <property type="entry name" value="LARGE RIBOSOMAL SUBUNIT PROTEIN BL34M"/>
    <property type="match status" value="1"/>
</dbReference>